<proteinExistence type="predicted"/>
<keyword evidence="2" id="KW-1185">Reference proteome</keyword>
<protein>
    <submittedName>
        <fullName evidence="1">Uncharacterized protein</fullName>
    </submittedName>
</protein>
<organism evidence="1 2">
    <name type="scientific">Nelumbo nucifera</name>
    <name type="common">Sacred lotus</name>
    <dbReference type="NCBI Taxonomy" id="4432"/>
    <lineage>
        <taxon>Eukaryota</taxon>
        <taxon>Viridiplantae</taxon>
        <taxon>Streptophyta</taxon>
        <taxon>Embryophyta</taxon>
        <taxon>Tracheophyta</taxon>
        <taxon>Spermatophyta</taxon>
        <taxon>Magnoliopsida</taxon>
        <taxon>Proteales</taxon>
        <taxon>Nelumbonaceae</taxon>
        <taxon>Nelumbo</taxon>
    </lineage>
</organism>
<comment type="caution">
    <text evidence="1">The sequence shown here is derived from an EMBL/GenBank/DDBJ whole genome shotgun (WGS) entry which is preliminary data.</text>
</comment>
<evidence type="ECO:0000313" key="2">
    <source>
        <dbReference type="Proteomes" id="UP000607653"/>
    </source>
</evidence>
<reference evidence="1 2" key="1">
    <citation type="journal article" date="2020" name="Mol. Biol. Evol.">
        <title>Distinct Expression and Methylation Patterns for Genes with Different Fates following a Single Whole-Genome Duplication in Flowering Plants.</title>
        <authorList>
            <person name="Shi T."/>
            <person name="Rahmani R.S."/>
            <person name="Gugger P.F."/>
            <person name="Wang M."/>
            <person name="Li H."/>
            <person name="Zhang Y."/>
            <person name="Li Z."/>
            <person name="Wang Q."/>
            <person name="Van de Peer Y."/>
            <person name="Marchal K."/>
            <person name="Chen J."/>
        </authorList>
    </citation>
    <scope>NUCLEOTIDE SEQUENCE [LARGE SCALE GENOMIC DNA]</scope>
    <source>
        <tissue evidence="1">Leaf</tissue>
    </source>
</reference>
<dbReference type="Proteomes" id="UP000607653">
    <property type="component" value="Unassembled WGS sequence"/>
</dbReference>
<dbReference type="EMBL" id="DUZY01000005">
    <property type="protein sequence ID" value="DAD39847.1"/>
    <property type="molecule type" value="Genomic_DNA"/>
</dbReference>
<dbReference type="AlphaFoldDB" id="A0A822Z4U3"/>
<accession>A0A822Z4U3</accession>
<name>A0A822Z4U3_NELNU</name>
<evidence type="ECO:0000313" key="1">
    <source>
        <dbReference type="EMBL" id="DAD39847.1"/>
    </source>
</evidence>
<gene>
    <name evidence="1" type="ORF">HUJ06_014170</name>
</gene>
<sequence length="60" mass="6444">MAETAQFDYAVVSLIPVITDVDTGGGKYCQWSEDCPVLICTVTAATFNSGGEQGYFVMEN</sequence>